<organism evidence="1 2">
    <name type="scientific">Arthrobacter phage Yeezus</name>
    <dbReference type="NCBI Taxonomy" id="2599839"/>
    <lineage>
        <taxon>Viruses</taxon>
        <taxon>Duplodnaviria</taxon>
        <taxon>Heunggongvirae</taxon>
        <taxon>Uroviricota</taxon>
        <taxon>Caudoviricetes</taxon>
        <taxon>Amigovirus</taxon>
        <taxon>Amigovirus amigo</taxon>
    </lineage>
</organism>
<protein>
    <submittedName>
        <fullName evidence="1">Uncharacterized protein</fullName>
    </submittedName>
</protein>
<gene>
    <name evidence="1" type="primary">80</name>
    <name evidence="1" type="ORF">SEA_YEEZUS_80</name>
</gene>
<evidence type="ECO:0000313" key="1">
    <source>
        <dbReference type="EMBL" id="QFG08389.1"/>
    </source>
</evidence>
<accession>A0A5J6TF75</accession>
<reference evidence="1 2" key="1">
    <citation type="submission" date="2019-07" db="EMBL/GenBank/DDBJ databases">
        <authorList>
            <person name="Roscher J.E."/>
            <person name="Stoner T.H."/>
            <person name="Garlena R.A."/>
            <person name="Russell D.A."/>
            <person name="Pope W.H."/>
            <person name="Jacobs-Sera D."/>
            <person name="Hatfull G.F."/>
        </authorList>
    </citation>
    <scope>NUCLEOTIDE SEQUENCE [LARGE SCALE GENOMIC DNA]</scope>
</reference>
<sequence length="27" mass="3103">MICQKAKTEIELVDPTPVNEFRRNNGV</sequence>
<proteinExistence type="predicted"/>
<evidence type="ECO:0000313" key="2">
    <source>
        <dbReference type="Proteomes" id="UP000325873"/>
    </source>
</evidence>
<dbReference type="EMBL" id="MN234164">
    <property type="protein sequence ID" value="QFG08389.1"/>
    <property type="molecule type" value="Genomic_DNA"/>
</dbReference>
<dbReference type="Proteomes" id="UP000325873">
    <property type="component" value="Segment"/>
</dbReference>
<name>A0A5J6TF75_9CAUD</name>